<evidence type="ECO:0000313" key="1">
    <source>
        <dbReference type="EMBL" id="KZP10971.1"/>
    </source>
</evidence>
<keyword evidence="2" id="KW-1185">Reference proteome</keyword>
<proteinExistence type="predicted"/>
<name>A0A165ZVI2_9AGAM</name>
<sequence>RAILGEDNETYIQSILKANPGLYLGEIQDKLASVHEVDACVATISCALTHLELTRKTATRAAAQCDEELRALWEVRMAEFTNPELFVFLDESGVDQ</sequence>
<dbReference type="Proteomes" id="UP000076532">
    <property type="component" value="Unassembled WGS sequence"/>
</dbReference>
<dbReference type="AlphaFoldDB" id="A0A165ZVI2"/>
<feature type="non-terminal residue" evidence="1">
    <location>
        <position position="1"/>
    </location>
</feature>
<dbReference type="OrthoDB" id="3022198at2759"/>
<reference evidence="1 2" key="1">
    <citation type="journal article" date="2016" name="Mol. Biol. Evol.">
        <title>Comparative Genomics of Early-Diverging Mushroom-Forming Fungi Provides Insights into the Origins of Lignocellulose Decay Capabilities.</title>
        <authorList>
            <person name="Nagy L.G."/>
            <person name="Riley R."/>
            <person name="Tritt A."/>
            <person name="Adam C."/>
            <person name="Daum C."/>
            <person name="Floudas D."/>
            <person name="Sun H."/>
            <person name="Yadav J.S."/>
            <person name="Pangilinan J."/>
            <person name="Larsson K.H."/>
            <person name="Matsuura K."/>
            <person name="Barry K."/>
            <person name="Labutti K."/>
            <person name="Kuo R."/>
            <person name="Ohm R.A."/>
            <person name="Bhattacharya S.S."/>
            <person name="Shirouzu T."/>
            <person name="Yoshinaga Y."/>
            <person name="Martin F.M."/>
            <person name="Grigoriev I.V."/>
            <person name="Hibbett D.S."/>
        </authorList>
    </citation>
    <scope>NUCLEOTIDE SEQUENCE [LARGE SCALE GENOMIC DNA]</scope>
    <source>
        <strain evidence="1 2">CBS 109695</strain>
    </source>
</reference>
<dbReference type="STRING" id="436010.A0A165ZVI2"/>
<accession>A0A165ZVI2</accession>
<dbReference type="EMBL" id="KV417670">
    <property type="protein sequence ID" value="KZP10971.1"/>
    <property type="molecule type" value="Genomic_DNA"/>
</dbReference>
<evidence type="ECO:0000313" key="2">
    <source>
        <dbReference type="Proteomes" id="UP000076532"/>
    </source>
</evidence>
<protein>
    <submittedName>
        <fullName evidence="1">Uncharacterized protein</fullName>
    </submittedName>
</protein>
<gene>
    <name evidence="1" type="ORF">FIBSPDRAFT_757369</name>
</gene>
<organism evidence="1 2">
    <name type="scientific">Athelia psychrophila</name>
    <dbReference type="NCBI Taxonomy" id="1759441"/>
    <lineage>
        <taxon>Eukaryota</taxon>
        <taxon>Fungi</taxon>
        <taxon>Dikarya</taxon>
        <taxon>Basidiomycota</taxon>
        <taxon>Agaricomycotina</taxon>
        <taxon>Agaricomycetes</taxon>
        <taxon>Agaricomycetidae</taxon>
        <taxon>Atheliales</taxon>
        <taxon>Atheliaceae</taxon>
        <taxon>Athelia</taxon>
    </lineage>
</organism>